<comment type="caution">
    <text evidence="1">The sequence shown here is derived from an EMBL/GenBank/DDBJ whole genome shotgun (WGS) entry which is preliminary data.</text>
</comment>
<gene>
    <name evidence="1" type="ORF">RT723_04575</name>
</gene>
<sequence length="138" mass="15294">MNSDNNENNNFVVSDLIIKAKEVLGLNKTDMSKFLYISRIILDKHIKGGVVEDRQRYEMLNDAVKDIYSVFGSTLSPFSSNVMIDGKTFKQHILESVDLQDIVKAANLLATKTKSAYCNNAEANSKSYINTIGVGIIG</sequence>
<name>A0ABU3QZ16_9GAMM</name>
<proteinExistence type="predicted"/>
<dbReference type="EMBL" id="JAWCUA010000003">
    <property type="protein sequence ID" value="MDU0112283.1"/>
    <property type="molecule type" value="Genomic_DNA"/>
</dbReference>
<dbReference type="Proteomes" id="UP001257914">
    <property type="component" value="Unassembled WGS sequence"/>
</dbReference>
<protein>
    <submittedName>
        <fullName evidence="1">Uncharacterized protein</fullName>
    </submittedName>
</protein>
<keyword evidence="2" id="KW-1185">Reference proteome</keyword>
<organism evidence="1 2">
    <name type="scientific">Psychrosphaera aquimarina</name>
    <dbReference type="NCBI Taxonomy" id="2044854"/>
    <lineage>
        <taxon>Bacteria</taxon>
        <taxon>Pseudomonadati</taxon>
        <taxon>Pseudomonadota</taxon>
        <taxon>Gammaproteobacteria</taxon>
        <taxon>Alteromonadales</taxon>
        <taxon>Pseudoalteromonadaceae</taxon>
        <taxon>Psychrosphaera</taxon>
    </lineage>
</organism>
<accession>A0ABU3QZ16</accession>
<evidence type="ECO:0000313" key="2">
    <source>
        <dbReference type="Proteomes" id="UP001257914"/>
    </source>
</evidence>
<evidence type="ECO:0000313" key="1">
    <source>
        <dbReference type="EMBL" id="MDU0112283.1"/>
    </source>
</evidence>
<reference evidence="1 2" key="1">
    <citation type="submission" date="2023-10" db="EMBL/GenBank/DDBJ databases">
        <title>Psychrosphaera aquimaarina strain SW33 isolated from seawater.</title>
        <authorList>
            <person name="Bayburt H."/>
            <person name="Kim J.M."/>
            <person name="Choi B.J."/>
            <person name="Jeon C.O."/>
        </authorList>
    </citation>
    <scope>NUCLEOTIDE SEQUENCE [LARGE SCALE GENOMIC DNA]</scope>
    <source>
        <strain evidence="1 2">KCTC 52743</strain>
    </source>
</reference>
<dbReference type="RefSeq" id="WP_315946038.1">
    <property type="nucleotide sequence ID" value="NZ_JAWCUA010000003.1"/>
</dbReference>